<sequence>MSSEESAVLHDSLPYYDRDLELHPSLRALVDAEIARELKRLPPPSLDDPRIPPDVELFANNPLLAAELVRVQSNQPLSALDSSRYQLPGPLGEGPTEADWKAAVQNAKAQLQHQQSRETNLSLLQTYGANAWKIHNYLLESEATRLDKALEELKEQVTTVNRDRKNFQTHVGKQLTAMETRWTELISTVLQIELANIFLEGQVEQLRLRELSME</sequence>
<evidence type="ECO:0000256" key="1">
    <source>
        <dbReference type="ARBA" id="ARBA00004123"/>
    </source>
</evidence>
<keyword evidence="4" id="KW-0747">Spliceosome</keyword>
<evidence type="ECO:0000256" key="4">
    <source>
        <dbReference type="ARBA" id="ARBA00022728"/>
    </source>
</evidence>
<keyword evidence="6" id="KW-0539">Nucleus</keyword>
<evidence type="ECO:0000313" key="8">
    <source>
        <dbReference type="EMBL" id="KDQ20548.1"/>
    </source>
</evidence>
<organism evidence="8 9">
    <name type="scientific">Botryobasidium botryosum (strain FD-172 SS1)</name>
    <dbReference type="NCBI Taxonomy" id="930990"/>
    <lineage>
        <taxon>Eukaryota</taxon>
        <taxon>Fungi</taxon>
        <taxon>Dikarya</taxon>
        <taxon>Basidiomycota</taxon>
        <taxon>Agaricomycotina</taxon>
        <taxon>Agaricomycetes</taxon>
        <taxon>Cantharellales</taxon>
        <taxon>Botryobasidiaceae</taxon>
        <taxon>Botryobasidium</taxon>
    </lineage>
</organism>
<evidence type="ECO:0000256" key="7">
    <source>
        <dbReference type="SAM" id="Coils"/>
    </source>
</evidence>
<gene>
    <name evidence="8" type="ORF">BOTBODRAFT_124185</name>
</gene>
<dbReference type="PANTHER" id="PTHR13296">
    <property type="entry name" value="BCAS2 PROTEIN"/>
    <property type="match status" value="1"/>
</dbReference>
<dbReference type="InterPro" id="IPR008409">
    <property type="entry name" value="SPF27"/>
</dbReference>
<dbReference type="InParanoid" id="A0A067MXQ8"/>
<dbReference type="GO" id="GO:0006397">
    <property type="term" value="P:mRNA processing"/>
    <property type="evidence" value="ECO:0007669"/>
    <property type="project" value="UniProtKB-KW"/>
</dbReference>
<keyword evidence="9" id="KW-1185">Reference proteome</keyword>
<evidence type="ECO:0000256" key="2">
    <source>
        <dbReference type="ARBA" id="ARBA00010788"/>
    </source>
</evidence>
<feature type="coiled-coil region" evidence="7">
    <location>
        <begin position="136"/>
        <end position="170"/>
    </location>
</feature>
<evidence type="ECO:0000256" key="3">
    <source>
        <dbReference type="ARBA" id="ARBA00022664"/>
    </source>
</evidence>
<evidence type="ECO:0008006" key="10">
    <source>
        <dbReference type="Google" id="ProtNLM"/>
    </source>
</evidence>
<dbReference type="AlphaFoldDB" id="A0A067MXQ8"/>
<dbReference type="Pfam" id="PF05700">
    <property type="entry name" value="BCAS2"/>
    <property type="match status" value="1"/>
</dbReference>
<comment type="similarity">
    <text evidence="2">Belongs to the SPF27 family.</text>
</comment>
<name>A0A067MXQ8_BOTB1</name>
<dbReference type="GO" id="GO:0000974">
    <property type="term" value="C:Prp19 complex"/>
    <property type="evidence" value="ECO:0007669"/>
    <property type="project" value="TreeGrafter"/>
</dbReference>
<protein>
    <recommendedName>
        <fullName evidence="10">Breast carcinoma amplified sequence 2</fullName>
    </recommendedName>
</protein>
<reference evidence="9" key="1">
    <citation type="journal article" date="2014" name="Proc. Natl. Acad. Sci. U.S.A.">
        <title>Extensive sampling of basidiomycete genomes demonstrates inadequacy of the white-rot/brown-rot paradigm for wood decay fungi.</title>
        <authorList>
            <person name="Riley R."/>
            <person name="Salamov A.A."/>
            <person name="Brown D.W."/>
            <person name="Nagy L.G."/>
            <person name="Floudas D."/>
            <person name="Held B.W."/>
            <person name="Levasseur A."/>
            <person name="Lombard V."/>
            <person name="Morin E."/>
            <person name="Otillar R."/>
            <person name="Lindquist E.A."/>
            <person name="Sun H."/>
            <person name="LaButti K.M."/>
            <person name="Schmutz J."/>
            <person name="Jabbour D."/>
            <person name="Luo H."/>
            <person name="Baker S.E."/>
            <person name="Pisabarro A.G."/>
            <person name="Walton J.D."/>
            <person name="Blanchette R.A."/>
            <person name="Henrissat B."/>
            <person name="Martin F."/>
            <person name="Cullen D."/>
            <person name="Hibbett D.S."/>
            <person name="Grigoriev I.V."/>
        </authorList>
    </citation>
    <scope>NUCLEOTIDE SEQUENCE [LARGE SCALE GENOMIC DNA]</scope>
    <source>
        <strain evidence="9">FD-172 SS1</strain>
    </source>
</reference>
<dbReference type="GO" id="GO:0071011">
    <property type="term" value="C:precatalytic spliceosome"/>
    <property type="evidence" value="ECO:0007669"/>
    <property type="project" value="TreeGrafter"/>
</dbReference>
<evidence type="ECO:0000256" key="6">
    <source>
        <dbReference type="ARBA" id="ARBA00023242"/>
    </source>
</evidence>
<dbReference type="EMBL" id="KL198017">
    <property type="protein sequence ID" value="KDQ20548.1"/>
    <property type="molecule type" value="Genomic_DNA"/>
</dbReference>
<dbReference type="Proteomes" id="UP000027195">
    <property type="component" value="Unassembled WGS sequence"/>
</dbReference>
<evidence type="ECO:0000313" key="9">
    <source>
        <dbReference type="Proteomes" id="UP000027195"/>
    </source>
</evidence>
<keyword evidence="7" id="KW-0175">Coiled coil</keyword>
<dbReference type="GO" id="GO:0071013">
    <property type="term" value="C:catalytic step 2 spliceosome"/>
    <property type="evidence" value="ECO:0007669"/>
    <property type="project" value="TreeGrafter"/>
</dbReference>
<keyword evidence="5" id="KW-0508">mRNA splicing</keyword>
<dbReference type="STRING" id="930990.A0A067MXQ8"/>
<dbReference type="FunCoup" id="A0A067MXQ8">
    <property type="interactions" value="92"/>
</dbReference>
<dbReference type="HOGENOM" id="CLU_082523_1_0_1"/>
<proteinExistence type="inferred from homology"/>
<dbReference type="OrthoDB" id="205794at2759"/>
<keyword evidence="3" id="KW-0507">mRNA processing</keyword>
<comment type="subcellular location">
    <subcellularLocation>
        <location evidence="1">Nucleus</location>
    </subcellularLocation>
</comment>
<accession>A0A067MXQ8</accession>
<dbReference type="GO" id="GO:0008380">
    <property type="term" value="P:RNA splicing"/>
    <property type="evidence" value="ECO:0007669"/>
    <property type="project" value="UniProtKB-KW"/>
</dbReference>
<dbReference type="PANTHER" id="PTHR13296:SF0">
    <property type="entry name" value="PRE-MRNA-SPLICING FACTOR SPF27"/>
    <property type="match status" value="1"/>
</dbReference>
<evidence type="ECO:0000256" key="5">
    <source>
        <dbReference type="ARBA" id="ARBA00023187"/>
    </source>
</evidence>